<evidence type="ECO:0000313" key="1">
    <source>
        <dbReference type="EMBL" id="OQB41222.1"/>
    </source>
</evidence>
<gene>
    <name evidence="1" type="ORF">BWY04_00970</name>
</gene>
<dbReference type="EMBL" id="MWDB01000021">
    <property type="protein sequence ID" value="OQB41222.1"/>
    <property type="molecule type" value="Genomic_DNA"/>
</dbReference>
<protein>
    <submittedName>
        <fullName evidence="1">Uncharacterized protein</fullName>
    </submittedName>
</protein>
<accession>A0A1V5ZMG8</accession>
<dbReference type="AlphaFoldDB" id="A0A1V5ZMG8"/>
<organism evidence="1">
    <name type="scientific">candidate division CPR1 bacterium ADurb.Bin160</name>
    <dbReference type="NCBI Taxonomy" id="1852826"/>
    <lineage>
        <taxon>Bacteria</taxon>
        <taxon>candidate division CPR1</taxon>
    </lineage>
</organism>
<proteinExistence type="predicted"/>
<dbReference type="Proteomes" id="UP000485621">
    <property type="component" value="Unassembled WGS sequence"/>
</dbReference>
<name>A0A1V5ZMG8_9BACT</name>
<reference evidence="1" key="1">
    <citation type="submission" date="2017-02" db="EMBL/GenBank/DDBJ databases">
        <title>Delving into the versatile metabolic prowess of the omnipresent phylum Bacteroidetes.</title>
        <authorList>
            <person name="Nobu M.K."/>
            <person name="Mei R."/>
            <person name="Narihiro T."/>
            <person name="Kuroda K."/>
            <person name="Liu W.-T."/>
        </authorList>
    </citation>
    <scope>NUCLEOTIDE SEQUENCE</scope>
    <source>
        <strain evidence="1">ADurb.Bin160</strain>
    </source>
</reference>
<sequence>MFEVFSALNRYAPNAIRALECCIDHMDESITWLKNNDFL</sequence>
<comment type="caution">
    <text evidence="1">The sequence shown here is derived from an EMBL/GenBank/DDBJ whole genome shotgun (WGS) entry which is preliminary data.</text>
</comment>